<evidence type="ECO:0000256" key="3">
    <source>
        <dbReference type="ARBA" id="ARBA00010617"/>
    </source>
</evidence>
<dbReference type="Gene3D" id="1.10.630.10">
    <property type="entry name" value="Cytochrome P450"/>
    <property type="match status" value="1"/>
</dbReference>
<comment type="pathway">
    <text evidence="2">Secondary metabolite biosynthesis.</text>
</comment>
<organism evidence="11 12">
    <name type="scientific">Bondarzewia mesenterica</name>
    <dbReference type="NCBI Taxonomy" id="1095465"/>
    <lineage>
        <taxon>Eukaryota</taxon>
        <taxon>Fungi</taxon>
        <taxon>Dikarya</taxon>
        <taxon>Basidiomycota</taxon>
        <taxon>Agaricomycotina</taxon>
        <taxon>Agaricomycetes</taxon>
        <taxon>Russulales</taxon>
        <taxon>Bondarzewiaceae</taxon>
        <taxon>Bondarzewia</taxon>
    </lineage>
</organism>
<dbReference type="GO" id="GO:0004497">
    <property type="term" value="F:monooxygenase activity"/>
    <property type="evidence" value="ECO:0007669"/>
    <property type="project" value="UniProtKB-KW"/>
</dbReference>
<keyword evidence="12" id="KW-1185">Reference proteome</keyword>
<dbReference type="Proteomes" id="UP000310158">
    <property type="component" value="Unassembled WGS sequence"/>
</dbReference>
<evidence type="ECO:0000256" key="8">
    <source>
        <dbReference type="ARBA" id="ARBA00023033"/>
    </source>
</evidence>
<keyword evidence="5 9" id="KW-0479">Metal-binding</keyword>
<dbReference type="PANTHER" id="PTHR46300">
    <property type="entry name" value="P450, PUTATIVE (EUROFUNG)-RELATED-RELATED"/>
    <property type="match status" value="1"/>
</dbReference>
<sequence length="517" mass="58638">MESSRTSTFLFRRCGSMLPGLLPLHALLDVSRSRDQEWKPLLRLGRLLVGYQFSILSADFLTVVGLVASSPFSFVTRSGLAKKDSAWAERFGEVTYLRAWTQSIIFLNSREAVSDLLDKQGAIYSDRPRSVMAGELRQRRLFLSAFGAQHVMAYHPLIEHETTSFLRRLVRNPVDYLGSIRRYAGGLTLQTVYGYEATSNQDRYLLLAEECLAILANHIAPSGKVWMVDIFPILKFIPRWMPGASFKRNALKWKAKVEEFVDGPYNYIKASVRSGTAVPCFCSTILDERSNEAFDELFEFDLKWTANSMYAASADTTVATVCHFILAMILHPDVLTKAQKEIDSIIGTHRLPTLRDRADLPYVNAVVKETLRWAVPVPLGLPHSLMKDDFYHDMFIPKKSLVFANIWTILRDEKLFPQPDKFMPERFVDAPKDLLEQIDPNNYVFGFGRRICPGMHLIDSSIWLLIACMSASVDISKAEDSSGKVIEPMIKYQNSVFSIKPRSQKALDLLRDEGQAL</sequence>
<dbReference type="PROSITE" id="PS00086">
    <property type="entry name" value="CYTOCHROME_P450"/>
    <property type="match status" value="1"/>
</dbReference>
<dbReference type="InterPro" id="IPR001128">
    <property type="entry name" value="Cyt_P450"/>
</dbReference>
<dbReference type="InterPro" id="IPR017972">
    <property type="entry name" value="Cyt_P450_CS"/>
</dbReference>
<keyword evidence="7 9" id="KW-0408">Iron</keyword>
<dbReference type="GO" id="GO:0005506">
    <property type="term" value="F:iron ion binding"/>
    <property type="evidence" value="ECO:0007669"/>
    <property type="project" value="InterPro"/>
</dbReference>
<accession>A0A4S4LBU0</accession>
<comment type="cofactor">
    <cofactor evidence="1 9">
        <name>heme</name>
        <dbReference type="ChEBI" id="CHEBI:30413"/>
    </cofactor>
</comment>
<dbReference type="CDD" id="cd11065">
    <property type="entry name" value="CYP64-like"/>
    <property type="match status" value="1"/>
</dbReference>
<evidence type="ECO:0000256" key="7">
    <source>
        <dbReference type="ARBA" id="ARBA00023004"/>
    </source>
</evidence>
<evidence type="ECO:0000256" key="5">
    <source>
        <dbReference type="ARBA" id="ARBA00022723"/>
    </source>
</evidence>
<dbReference type="OrthoDB" id="2789670at2759"/>
<keyword evidence="4 9" id="KW-0349">Heme</keyword>
<evidence type="ECO:0000256" key="1">
    <source>
        <dbReference type="ARBA" id="ARBA00001971"/>
    </source>
</evidence>
<keyword evidence="6 10" id="KW-0560">Oxidoreductase</keyword>
<dbReference type="Pfam" id="PF00067">
    <property type="entry name" value="p450"/>
    <property type="match status" value="1"/>
</dbReference>
<name>A0A4S4LBU0_9AGAM</name>
<dbReference type="EMBL" id="SGPL01000655">
    <property type="protein sequence ID" value="THH09109.1"/>
    <property type="molecule type" value="Genomic_DNA"/>
</dbReference>
<dbReference type="AlphaFoldDB" id="A0A4S4LBU0"/>
<evidence type="ECO:0000256" key="10">
    <source>
        <dbReference type="RuleBase" id="RU000461"/>
    </source>
</evidence>
<keyword evidence="8 10" id="KW-0503">Monooxygenase</keyword>
<evidence type="ECO:0000256" key="2">
    <source>
        <dbReference type="ARBA" id="ARBA00005179"/>
    </source>
</evidence>
<dbReference type="InterPro" id="IPR036396">
    <property type="entry name" value="Cyt_P450_sf"/>
</dbReference>
<dbReference type="SUPFAM" id="SSF48264">
    <property type="entry name" value="Cytochrome P450"/>
    <property type="match status" value="1"/>
</dbReference>
<dbReference type="InterPro" id="IPR050364">
    <property type="entry name" value="Cytochrome_P450_fung"/>
</dbReference>
<dbReference type="PRINTS" id="PR00463">
    <property type="entry name" value="EP450I"/>
</dbReference>
<evidence type="ECO:0000256" key="6">
    <source>
        <dbReference type="ARBA" id="ARBA00023002"/>
    </source>
</evidence>
<protein>
    <recommendedName>
        <fullName evidence="13">Cytochrome P450</fullName>
    </recommendedName>
</protein>
<dbReference type="InterPro" id="IPR002401">
    <property type="entry name" value="Cyt_P450_E_grp-I"/>
</dbReference>
<proteinExistence type="inferred from homology"/>
<evidence type="ECO:0008006" key="13">
    <source>
        <dbReference type="Google" id="ProtNLM"/>
    </source>
</evidence>
<evidence type="ECO:0000313" key="11">
    <source>
        <dbReference type="EMBL" id="THH09109.1"/>
    </source>
</evidence>
<feature type="binding site" description="axial binding residue" evidence="9">
    <location>
        <position position="452"/>
    </location>
    <ligand>
        <name>heme</name>
        <dbReference type="ChEBI" id="CHEBI:30413"/>
    </ligand>
    <ligandPart>
        <name>Fe</name>
        <dbReference type="ChEBI" id="CHEBI:18248"/>
    </ligandPart>
</feature>
<dbReference type="GO" id="GO:0020037">
    <property type="term" value="F:heme binding"/>
    <property type="evidence" value="ECO:0007669"/>
    <property type="project" value="InterPro"/>
</dbReference>
<gene>
    <name evidence="11" type="ORF">EW146_g8789</name>
</gene>
<dbReference type="PANTHER" id="PTHR46300:SF5">
    <property type="entry name" value="CYTOCHROME P450"/>
    <property type="match status" value="1"/>
</dbReference>
<dbReference type="GO" id="GO:0016705">
    <property type="term" value="F:oxidoreductase activity, acting on paired donors, with incorporation or reduction of molecular oxygen"/>
    <property type="evidence" value="ECO:0007669"/>
    <property type="project" value="InterPro"/>
</dbReference>
<comment type="caution">
    <text evidence="11">The sequence shown here is derived from an EMBL/GenBank/DDBJ whole genome shotgun (WGS) entry which is preliminary data.</text>
</comment>
<comment type="similarity">
    <text evidence="3 10">Belongs to the cytochrome P450 family.</text>
</comment>
<evidence type="ECO:0000256" key="9">
    <source>
        <dbReference type="PIRSR" id="PIRSR602401-1"/>
    </source>
</evidence>
<evidence type="ECO:0000256" key="4">
    <source>
        <dbReference type="ARBA" id="ARBA00022617"/>
    </source>
</evidence>
<reference evidence="11 12" key="1">
    <citation type="submission" date="2019-02" db="EMBL/GenBank/DDBJ databases">
        <title>Genome sequencing of the rare red list fungi Bondarzewia mesenterica.</title>
        <authorList>
            <person name="Buettner E."/>
            <person name="Kellner H."/>
        </authorList>
    </citation>
    <scope>NUCLEOTIDE SEQUENCE [LARGE SCALE GENOMIC DNA]</scope>
    <source>
        <strain evidence="11 12">DSM 108281</strain>
    </source>
</reference>
<evidence type="ECO:0000313" key="12">
    <source>
        <dbReference type="Proteomes" id="UP000310158"/>
    </source>
</evidence>